<dbReference type="SUPFAM" id="SSF51182">
    <property type="entry name" value="RmlC-like cupins"/>
    <property type="match status" value="1"/>
</dbReference>
<proteinExistence type="predicted"/>
<dbReference type="EMBL" id="JBHSGI010000033">
    <property type="protein sequence ID" value="MFC4671323.1"/>
    <property type="molecule type" value="Genomic_DNA"/>
</dbReference>
<accession>A0ABV9KMX0</accession>
<dbReference type="RefSeq" id="WP_380721745.1">
    <property type="nucleotide sequence ID" value="NZ_JBHSGI010000033.1"/>
</dbReference>
<dbReference type="Pfam" id="PF05962">
    <property type="entry name" value="HutD"/>
    <property type="match status" value="1"/>
</dbReference>
<keyword evidence="2" id="KW-1185">Reference proteome</keyword>
<dbReference type="InterPro" id="IPR014710">
    <property type="entry name" value="RmlC-like_jellyroll"/>
</dbReference>
<dbReference type="Proteomes" id="UP001595973">
    <property type="component" value="Unassembled WGS sequence"/>
</dbReference>
<gene>
    <name evidence="1" type="ORF">ACFO5X_22415</name>
</gene>
<reference evidence="2" key="1">
    <citation type="journal article" date="2019" name="Int. J. Syst. Evol. Microbiol.">
        <title>The Global Catalogue of Microorganisms (GCM) 10K type strain sequencing project: providing services to taxonomists for standard genome sequencing and annotation.</title>
        <authorList>
            <consortium name="The Broad Institute Genomics Platform"/>
            <consortium name="The Broad Institute Genome Sequencing Center for Infectious Disease"/>
            <person name="Wu L."/>
            <person name="Ma J."/>
        </authorList>
    </citation>
    <scope>NUCLEOTIDE SEQUENCE [LARGE SCALE GENOMIC DNA]</scope>
    <source>
        <strain evidence="2">CGMCC 4.7283</strain>
    </source>
</reference>
<protein>
    <submittedName>
        <fullName evidence="1">HutD family protein</fullName>
    </submittedName>
</protein>
<dbReference type="CDD" id="cd20293">
    <property type="entry name" value="cupin_HutD_N"/>
    <property type="match status" value="1"/>
</dbReference>
<name>A0ABV9KMX0_9RHOB</name>
<evidence type="ECO:0000313" key="2">
    <source>
        <dbReference type="Proteomes" id="UP001595973"/>
    </source>
</evidence>
<dbReference type="InterPro" id="IPR010282">
    <property type="entry name" value="Uncharacterised_HutD/Ves"/>
</dbReference>
<organism evidence="1 2">
    <name type="scientific">Seohaeicola nanhaiensis</name>
    <dbReference type="NCBI Taxonomy" id="1387282"/>
    <lineage>
        <taxon>Bacteria</taxon>
        <taxon>Pseudomonadati</taxon>
        <taxon>Pseudomonadota</taxon>
        <taxon>Alphaproteobacteria</taxon>
        <taxon>Rhodobacterales</taxon>
        <taxon>Roseobacteraceae</taxon>
        <taxon>Seohaeicola</taxon>
    </lineage>
</organism>
<dbReference type="PANTHER" id="PTHR37943:SF1">
    <property type="entry name" value="PROTEIN VES"/>
    <property type="match status" value="1"/>
</dbReference>
<dbReference type="Gene3D" id="2.60.120.10">
    <property type="entry name" value="Jelly Rolls"/>
    <property type="match status" value="1"/>
</dbReference>
<dbReference type="PANTHER" id="PTHR37943">
    <property type="entry name" value="PROTEIN VES"/>
    <property type="match status" value="1"/>
</dbReference>
<comment type="caution">
    <text evidence="1">The sequence shown here is derived from an EMBL/GenBank/DDBJ whole genome shotgun (WGS) entry which is preliminary data.</text>
</comment>
<sequence length="173" mass="18235">MIAIHRLADRRFAPWKNGGGQTAEIICQPPGAGIDDFAWRISTARVAASGPFSTFPGVARTLCVLEGGPMVLAFDDGRTETVTETSGPVRFSGDIGCQATLTGPALLDLNVMCRAPYGCHVGPTWSETLKQVVARYLLALADGAGLSRYDLVELDPHQPPPAAAGLCIDILEG</sequence>
<dbReference type="InterPro" id="IPR011051">
    <property type="entry name" value="RmlC_Cupin_sf"/>
</dbReference>
<evidence type="ECO:0000313" key="1">
    <source>
        <dbReference type="EMBL" id="MFC4671323.1"/>
    </source>
</evidence>